<feature type="signal peptide" evidence="5">
    <location>
        <begin position="1"/>
        <end position="20"/>
    </location>
</feature>
<evidence type="ECO:0000256" key="2">
    <source>
        <dbReference type="ARBA" id="ARBA00022525"/>
    </source>
</evidence>
<dbReference type="InterPro" id="IPR001304">
    <property type="entry name" value="C-type_lectin-like"/>
</dbReference>
<dbReference type="InterPro" id="IPR016187">
    <property type="entry name" value="CTDL_fold"/>
</dbReference>
<dbReference type="SMART" id="SM00181">
    <property type="entry name" value="EGF"/>
    <property type="match status" value="3"/>
</dbReference>
<dbReference type="Pfam" id="PF00059">
    <property type="entry name" value="Lectin_C"/>
    <property type="match status" value="1"/>
</dbReference>
<evidence type="ECO:0000313" key="11">
    <source>
        <dbReference type="WBParaSite" id="TCONS_00002516.p1"/>
    </source>
</evidence>
<accession>A0A913ICU0</accession>
<dbReference type="InterPro" id="IPR036465">
    <property type="entry name" value="vWFA_dom_sf"/>
</dbReference>
<dbReference type="AlphaFoldDB" id="A0A913ICU0"/>
<keyword evidence="9" id="KW-1185">Reference proteome</keyword>
<dbReference type="Pfam" id="PF25106">
    <property type="entry name" value="VWA_4"/>
    <property type="match status" value="1"/>
</dbReference>
<evidence type="ECO:0000313" key="10">
    <source>
        <dbReference type="WBParaSite" id="SSTP_0001198900.1"/>
    </source>
</evidence>
<dbReference type="Proteomes" id="UP000035681">
    <property type="component" value="Unplaced"/>
</dbReference>
<dbReference type="PROSITE" id="PS50026">
    <property type="entry name" value="EGF_3"/>
    <property type="match status" value="3"/>
</dbReference>
<dbReference type="PROSITE" id="PS00022">
    <property type="entry name" value="EGF_1"/>
    <property type="match status" value="3"/>
</dbReference>
<feature type="domain" description="EGF-like" evidence="6">
    <location>
        <begin position="818"/>
        <end position="858"/>
    </location>
</feature>
<evidence type="ECO:0000256" key="1">
    <source>
        <dbReference type="ARBA" id="ARBA00004613"/>
    </source>
</evidence>
<sequence length="2164" mass="242183">MRMLLLTFILLIVIPNFGYTKFPQIYSTDSENVANLKKFHHTWSLDKDIVYNHDMIKSFPFSNTSRDDASHAKSFYTNGCTIPGYTGQNCEFPICEKHGRPDFSHQIETVMIDFHYFKTCNVSMPFYIDYHMFEFNIEIQTPGSQHPIIYLYNSNGTEIIPNSVDTTDPSRSIFSFDYQLAGTYQLVPLSDLPSDGCYVHISGASEMDVHVGFLPYTTNDQTPERNDFPQQKAYQNSLNLVVAHPHGLISPGSVNVITLYQQYNIMTRPQLMNLRYGCAYEYYFNSLWCSETGYYYAKVSGYDFYGFSFTRVVSFKCEINPNPAVTTTKAPPTPVTSCKNNGTLIHSGTTSSCYCNGLFTGPDCSATICLNNGIPTADGNCMCMEGYTGNQCQDIRCKDDTGFNFPKDYPIPIFIIRAKSSLSSIVQQINSKLTQLAKDFASDPIWLQNFGLVTFNNNGTTFTTNYYSSIEDMQSALTTLAMTSANDNSGDCLDTTFSALTQAFNNFIIGNRSPVYVFTDALPSDKEYSDDVLMLNSFYLAPIYIFQLEPSSDSGCQKYDYLSNEWKALVRITERSSGNIFFVGSSQYNNVGEFVYQHLYNIYYRSDLIYQDDPNQCEDMNLYNTIAVDTSFQKIIIVGSGDDLLLELTNPEGTPVKPSMTAYLNSTTIWSYYGLEAGQWQFNIVPSVVGNPCAVRVYSGIGPEYHDNLPSRALYWGFTNQLTNDAPLRQPIVGLANSLVLHVDGSRIAKRHRLSAEVAIYEKHKEGKVLGYAANGIWRDDCKFEMYFPPFICYHADETLYFTVFMRDDNDFMFQRAGAMYCASFHPTQVPPGSCQNGGFMVNGTCVCQPQYTGKYCEKINCFNGGTPKRDFCECVPGFEGRFCEYTTCIDTNDENDFNDRRKTMVFLLDTSNNNYDALNRVNVYITTILRDIVSSGRDWIKTFTVIGYDSSGYQILGIGERDSLEGISQGFSMARNISHSAPQSCDPVQFWEALSMAAMISDNYGYVWNFQSTPSNEESYIPAAVATDRLQKKQVLLNAFVSSNTLNTYSCNGNKNTFLVTKNACEATEGMLYDISSGDFQNIIKIIPTFFSSGVIYQKTMNDCTAGCSVYFPLDSHTQNAQLYIKGTPSGITTTVTMPNTTQISNLTRIVEDTVTGWEIIELRRACPWGWDDLGSQYCFSTVNAPLSWVDAQDYCQKQNGFLIDDMFPIKTDFLKHTVGSNPIWIGLNDRTTVGSYAWDRGSMEPQTLDSTDYTNWANNVNTNDPNKRCVYFSNKWYLDDCSTARPFICQRHKYIDGYDPKPNEERTLPPGKWIATVVNKGKTTIQIRSQSKVQIFVGYSKYLHDDFPEPNPLSGTSQNMMMVHVRGMSDMLRETFLYNTQLYDLYNGTMYTAATFQQRFLCTYQWVSQQFKCPNSRSTNNAFTALTTGIDEYGYTFQRMKSAHCVNAIDTCNNGGIIYDGQCVCGEYWTGKYCDEPICVNNGTLSNDKKTCKCPVGFSGSACEFDNCITKSPDSVSSNEKSFVLVLENTNLNIKAIKQLQSNLSSILNSVSGLWFNNYVIVLADSSSNPTVHVFKNVHDFQTYLITVTPDDLATSCSLPIFNAIIKGLQQVNVAQSIVYTVARSLPSDIINEVEFATLLSQHQPQLYYHAITSDSGCTISYDDPLAIRIQKYTLASSGNFIVSSGGTLGNFLASYIPSLYKGNVLTNPSVTNASCNSSTVHYIMVDSFTTDIFVTMYSSSPSVSLTSPSGSTEKLVNVYKDSSSLPIQKLYLYQYPDVQELGIYKLSFQGSGSCYVQVRSKGASELYVGYVPTPSMSNNIGRHLDNTTSTPTGTYNMIVGKVVGEFAKITYAELYNTYTGEFQYLKFYLREHCTHNLYSDPFKCTKGEMIIKYFGIDMYGMPLVREGYTICLQNGVPTVEPPGPTQTIPSQQTTQKPLQSTITNHNVPQSTLPPPTGFKMDKANIFFIIDTSTALPSSSFATVISTFVASTLIRFSINPNYINIALSASPGDNNIWMALPTFNTFTSLNMLDTTINNLFYPVDGPQSSGQSGLASVIDEGMNQNFLSTGYSNSQIPHLMFYITTSSTPNQDAVTAAANLRTSKYFQFISITYGGQQSNYNTLKSMSDCIYTPSSFGDLNNLAITISNNIHYAYTGNGMYMC</sequence>
<evidence type="ECO:0000256" key="4">
    <source>
        <dbReference type="PROSITE-ProRule" id="PRU00076"/>
    </source>
</evidence>
<keyword evidence="2" id="KW-0964">Secreted</keyword>
<name>A0A913ICU0_STRER</name>
<evidence type="ECO:0000259" key="8">
    <source>
        <dbReference type="PROSITE" id="PS50234"/>
    </source>
</evidence>
<keyword evidence="4" id="KW-1015">Disulfide bond</keyword>
<comment type="caution">
    <text evidence="4">Lacks conserved residue(s) required for the propagation of feature annotation.</text>
</comment>
<evidence type="ECO:0000313" key="9">
    <source>
        <dbReference type="Proteomes" id="UP000035681"/>
    </source>
</evidence>
<keyword evidence="3 5" id="KW-0732">Signal</keyword>
<dbReference type="InterPro" id="IPR016186">
    <property type="entry name" value="C-type_lectin-like/link_sf"/>
</dbReference>
<keyword evidence="4" id="KW-0245">EGF-like domain</keyword>
<dbReference type="InterPro" id="IPR002035">
    <property type="entry name" value="VWF_A"/>
</dbReference>
<feature type="domain" description="EGF-like" evidence="6">
    <location>
        <begin position="1472"/>
        <end position="1506"/>
    </location>
</feature>
<dbReference type="Pfam" id="PF23623">
    <property type="entry name" value="GBD_IRG7_N"/>
    <property type="match status" value="1"/>
</dbReference>
<dbReference type="Gene3D" id="2.10.25.10">
    <property type="entry name" value="Laminin"/>
    <property type="match status" value="3"/>
</dbReference>
<feature type="chain" id="PRO_5036673771" evidence="5">
    <location>
        <begin position="21"/>
        <end position="2164"/>
    </location>
</feature>
<dbReference type="PROSITE" id="PS50234">
    <property type="entry name" value="VWFA"/>
    <property type="match status" value="1"/>
</dbReference>
<protein>
    <submittedName>
        <fullName evidence="11">C-type lectin domain-containing protein</fullName>
    </submittedName>
    <submittedName>
        <fullName evidence="10">EGF-like domain-containing protein</fullName>
    </submittedName>
</protein>
<dbReference type="Gene3D" id="3.10.100.10">
    <property type="entry name" value="Mannose-Binding Protein A, subunit A"/>
    <property type="match status" value="1"/>
</dbReference>
<reference evidence="10" key="1">
    <citation type="submission" date="2022-10" db="UniProtKB">
        <authorList>
            <consortium name="WormBaseParasite"/>
        </authorList>
    </citation>
    <scope>IDENTIFICATION</scope>
</reference>
<dbReference type="SUPFAM" id="SSF56436">
    <property type="entry name" value="C-type lectin-like"/>
    <property type="match status" value="1"/>
</dbReference>
<dbReference type="PROSITE" id="PS50041">
    <property type="entry name" value="C_TYPE_LECTIN_2"/>
    <property type="match status" value="1"/>
</dbReference>
<dbReference type="SUPFAM" id="SSF53300">
    <property type="entry name" value="vWA-like"/>
    <property type="match status" value="1"/>
</dbReference>
<feature type="disulfide bond" evidence="4">
    <location>
        <begin position="383"/>
        <end position="392"/>
    </location>
</feature>
<feature type="domain" description="EGF-like" evidence="6">
    <location>
        <begin position="360"/>
        <end position="393"/>
    </location>
</feature>
<feature type="domain" description="VWFA" evidence="8">
    <location>
        <begin position="1967"/>
        <end position="2152"/>
    </location>
</feature>
<organism evidence="10">
    <name type="scientific">Strongyloides stercoralis</name>
    <name type="common">Threadworm</name>
    <dbReference type="NCBI Taxonomy" id="6248"/>
    <lineage>
        <taxon>Eukaryota</taxon>
        <taxon>Metazoa</taxon>
        <taxon>Ecdysozoa</taxon>
        <taxon>Nematoda</taxon>
        <taxon>Chromadorea</taxon>
        <taxon>Rhabditida</taxon>
        <taxon>Tylenchina</taxon>
        <taxon>Panagrolaimomorpha</taxon>
        <taxon>Strongyloidoidea</taxon>
        <taxon>Strongyloididae</taxon>
        <taxon>Strongyloides</taxon>
    </lineage>
</organism>
<dbReference type="SMART" id="SM00604">
    <property type="entry name" value="MD"/>
    <property type="match status" value="2"/>
</dbReference>
<feature type="disulfide bond" evidence="4">
    <location>
        <begin position="848"/>
        <end position="857"/>
    </location>
</feature>
<dbReference type="SMART" id="SM00034">
    <property type="entry name" value="CLECT"/>
    <property type="match status" value="1"/>
</dbReference>
<dbReference type="PANTHER" id="PTHR47324:SF1">
    <property type="entry name" value="EGF-LIKE DOMAIN-CONTAINING PROTEIN-RELATED"/>
    <property type="match status" value="1"/>
</dbReference>
<evidence type="ECO:0000259" key="7">
    <source>
        <dbReference type="PROSITE" id="PS50041"/>
    </source>
</evidence>
<dbReference type="InterPro" id="IPR057085">
    <property type="entry name" value="Ig_Irg-7"/>
</dbReference>
<evidence type="ECO:0000259" key="6">
    <source>
        <dbReference type="PROSITE" id="PS50026"/>
    </source>
</evidence>
<dbReference type="CDD" id="cd00037">
    <property type="entry name" value="CLECT"/>
    <property type="match status" value="1"/>
</dbReference>
<dbReference type="WBParaSite" id="TCONS_00002516.p1">
    <property type="protein sequence ID" value="TCONS_00002516.p1"/>
    <property type="gene ID" value="XLOC_002358"/>
</dbReference>
<dbReference type="PANTHER" id="PTHR47324">
    <property type="entry name" value="PROTEIN IRG-7-RELATED"/>
    <property type="match status" value="1"/>
</dbReference>
<comment type="subcellular location">
    <subcellularLocation>
        <location evidence="1">Secreted</location>
    </subcellularLocation>
</comment>
<dbReference type="Pfam" id="PF00092">
    <property type="entry name" value="VWA"/>
    <property type="match status" value="1"/>
</dbReference>
<evidence type="ECO:0000256" key="5">
    <source>
        <dbReference type="SAM" id="SignalP"/>
    </source>
</evidence>
<evidence type="ECO:0000256" key="3">
    <source>
        <dbReference type="ARBA" id="ARBA00022729"/>
    </source>
</evidence>
<proteinExistence type="predicted"/>
<dbReference type="Pfam" id="PF24415">
    <property type="entry name" value="Ig_Irg-7"/>
    <property type="match status" value="3"/>
</dbReference>
<dbReference type="Gene3D" id="3.40.50.410">
    <property type="entry name" value="von Willebrand factor, type A domain"/>
    <property type="match status" value="1"/>
</dbReference>
<dbReference type="InterPro" id="IPR057086">
    <property type="entry name" value="GBD_Irg-7_N"/>
</dbReference>
<dbReference type="InterPro" id="IPR006582">
    <property type="entry name" value="MD_domain"/>
</dbReference>
<feature type="domain" description="C-type lectin" evidence="7">
    <location>
        <begin position="1176"/>
        <end position="1292"/>
    </location>
</feature>
<dbReference type="InterPro" id="IPR053295">
    <property type="entry name" value="Innate_immunity_reg"/>
</dbReference>
<dbReference type="InterPro" id="IPR056861">
    <property type="entry name" value="HMCN1-like_VWA"/>
</dbReference>
<dbReference type="WBParaSite" id="SSTP_0001198900.1">
    <property type="protein sequence ID" value="SSTP_0001198900.1"/>
    <property type="gene ID" value="SSTP_0001198900"/>
</dbReference>
<dbReference type="InterPro" id="IPR000742">
    <property type="entry name" value="EGF"/>
</dbReference>
<feature type="disulfide bond" evidence="4">
    <location>
        <begin position="1496"/>
        <end position="1505"/>
    </location>
</feature>
<dbReference type="PROSITE" id="PS01186">
    <property type="entry name" value="EGF_2"/>
    <property type="match status" value="2"/>
</dbReference>